<dbReference type="eggNOG" id="COG1848">
    <property type="taxonomic scope" value="Bacteria"/>
</dbReference>
<dbReference type="AlphaFoldDB" id="A0A081N157"/>
<proteinExistence type="predicted"/>
<sequence>MNILVDTNVILDVLLDRAPFVENSTLIMGKVERRAVSGMLCATTLTTIHYLACKNIGKDEGTVAIKRLLQIYQIAAVDYQVLLLALNSGFKDYEGSVLHSAAIKAGADAIITRNIKDFALSELPVFTPEEFMVRMSDESLDS</sequence>
<dbReference type="Pfam" id="PF13470">
    <property type="entry name" value="PIN_3"/>
    <property type="match status" value="1"/>
</dbReference>
<comment type="caution">
    <text evidence="2">The sequence shown here is derived from an EMBL/GenBank/DDBJ whole genome shotgun (WGS) entry which is preliminary data.</text>
</comment>
<evidence type="ECO:0000313" key="3">
    <source>
        <dbReference type="Proteomes" id="UP000028073"/>
    </source>
</evidence>
<evidence type="ECO:0000259" key="1">
    <source>
        <dbReference type="Pfam" id="PF13470"/>
    </source>
</evidence>
<name>A0A081N157_9GAMM</name>
<accession>A0A081N157</accession>
<feature type="domain" description="PIN" evidence="1">
    <location>
        <begin position="3"/>
        <end position="116"/>
    </location>
</feature>
<gene>
    <name evidence="2" type="ORF">GZ78_27420</name>
</gene>
<keyword evidence="3" id="KW-1185">Reference proteome</keyword>
<evidence type="ECO:0000313" key="2">
    <source>
        <dbReference type="EMBL" id="KEQ12180.1"/>
    </source>
</evidence>
<reference evidence="2 3" key="1">
    <citation type="submission" date="2014-06" db="EMBL/GenBank/DDBJ databases">
        <title>Whole Genome Sequences of Three Symbiotic Endozoicomonas Bacteria.</title>
        <authorList>
            <person name="Neave M.J."/>
            <person name="Apprill A."/>
            <person name="Voolstra C.R."/>
        </authorList>
    </citation>
    <scope>NUCLEOTIDE SEQUENCE [LARGE SCALE GENOMIC DNA]</scope>
    <source>
        <strain evidence="2 3">DSM 25634</strain>
    </source>
</reference>
<dbReference type="OrthoDB" id="9787727at2"/>
<dbReference type="RefSeq" id="WP_034842661.1">
    <property type="nucleotide sequence ID" value="NZ_JOKH01000010.1"/>
</dbReference>
<dbReference type="InterPro" id="IPR029060">
    <property type="entry name" value="PIN-like_dom_sf"/>
</dbReference>
<dbReference type="STRING" id="1137799.GZ78_27420"/>
<protein>
    <recommendedName>
        <fullName evidence="1">PIN domain-containing protein</fullName>
    </recommendedName>
</protein>
<organism evidence="2 3">
    <name type="scientific">Endozoicomonas numazuensis</name>
    <dbReference type="NCBI Taxonomy" id="1137799"/>
    <lineage>
        <taxon>Bacteria</taxon>
        <taxon>Pseudomonadati</taxon>
        <taxon>Pseudomonadota</taxon>
        <taxon>Gammaproteobacteria</taxon>
        <taxon>Oceanospirillales</taxon>
        <taxon>Endozoicomonadaceae</taxon>
        <taxon>Endozoicomonas</taxon>
    </lineage>
</organism>
<dbReference type="Proteomes" id="UP000028073">
    <property type="component" value="Unassembled WGS sequence"/>
</dbReference>
<dbReference type="InterPro" id="IPR002716">
    <property type="entry name" value="PIN_dom"/>
</dbReference>
<dbReference type="EMBL" id="JOKH01000010">
    <property type="protein sequence ID" value="KEQ12180.1"/>
    <property type="molecule type" value="Genomic_DNA"/>
</dbReference>
<dbReference type="SUPFAM" id="SSF88723">
    <property type="entry name" value="PIN domain-like"/>
    <property type="match status" value="1"/>
</dbReference>